<organism evidence="2 3">
    <name type="scientific">Ectocarpus siliculosus</name>
    <name type="common">Brown alga</name>
    <name type="synonym">Conferva siliculosa</name>
    <dbReference type="NCBI Taxonomy" id="2880"/>
    <lineage>
        <taxon>Eukaryota</taxon>
        <taxon>Sar</taxon>
        <taxon>Stramenopiles</taxon>
        <taxon>Ochrophyta</taxon>
        <taxon>PX clade</taxon>
        <taxon>Phaeophyceae</taxon>
        <taxon>Ectocarpales</taxon>
        <taxon>Ectocarpaceae</taxon>
        <taxon>Ectocarpus</taxon>
    </lineage>
</organism>
<reference evidence="2 3" key="1">
    <citation type="journal article" date="2010" name="Nature">
        <title>The Ectocarpus genome and the independent evolution of multicellularity in brown algae.</title>
        <authorList>
            <person name="Cock J.M."/>
            <person name="Sterck L."/>
            <person name="Rouze P."/>
            <person name="Scornet D."/>
            <person name="Allen A.E."/>
            <person name="Amoutzias G."/>
            <person name="Anthouard V."/>
            <person name="Artiguenave F."/>
            <person name="Aury J.M."/>
            <person name="Badger J.H."/>
            <person name="Beszteri B."/>
            <person name="Billiau K."/>
            <person name="Bonnet E."/>
            <person name="Bothwell J.H."/>
            <person name="Bowler C."/>
            <person name="Boyen C."/>
            <person name="Brownlee C."/>
            <person name="Carrano C.J."/>
            <person name="Charrier B."/>
            <person name="Cho G.Y."/>
            <person name="Coelho S.M."/>
            <person name="Collen J."/>
            <person name="Corre E."/>
            <person name="Da Silva C."/>
            <person name="Delage L."/>
            <person name="Delaroque N."/>
            <person name="Dittami S.M."/>
            <person name="Doulbeau S."/>
            <person name="Elias M."/>
            <person name="Farnham G."/>
            <person name="Gachon C.M."/>
            <person name="Gschloessl B."/>
            <person name="Heesch S."/>
            <person name="Jabbari K."/>
            <person name="Jubin C."/>
            <person name="Kawai H."/>
            <person name="Kimura K."/>
            <person name="Kloareg B."/>
            <person name="Kupper F.C."/>
            <person name="Lang D."/>
            <person name="Le Bail A."/>
            <person name="Leblanc C."/>
            <person name="Lerouge P."/>
            <person name="Lohr M."/>
            <person name="Lopez P.J."/>
            <person name="Martens C."/>
            <person name="Maumus F."/>
            <person name="Michel G."/>
            <person name="Miranda-Saavedra D."/>
            <person name="Morales J."/>
            <person name="Moreau H."/>
            <person name="Motomura T."/>
            <person name="Nagasato C."/>
            <person name="Napoli C.A."/>
            <person name="Nelson D.R."/>
            <person name="Nyvall-Collen P."/>
            <person name="Peters A.F."/>
            <person name="Pommier C."/>
            <person name="Potin P."/>
            <person name="Poulain J."/>
            <person name="Quesneville H."/>
            <person name="Read B."/>
            <person name="Rensing S.A."/>
            <person name="Ritter A."/>
            <person name="Rousvoal S."/>
            <person name="Samanta M."/>
            <person name="Samson G."/>
            <person name="Schroeder D.C."/>
            <person name="Segurens B."/>
            <person name="Strittmatter M."/>
            <person name="Tonon T."/>
            <person name="Tregear J.W."/>
            <person name="Valentin K."/>
            <person name="von Dassow P."/>
            <person name="Yamagishi T."/>
            <person name="Van de Peer Y."/>
            <person name="Wincker P."/>
        </authorList>
    </citation>
    <scope>NUCLEOTIDE SEQUENCE [LARGE SCALE GENOMIC DNA]</scope>
    <source>
        <strain evidence="3">Ec32 / CCAP1310/4</strain>
    </source>
</reference>
<accession>D7G338</accession>
<feature type="transmembrane region" description="Helical" evidence="1">
    <location>
        <begin position="20"/>
        <end position="41"/>
    </location>
</feature>
<keyword evidence="1" id="KW-0472">Membrane</keyword>
<evidence type="ECO:0000313" key="2">
    <source>
        <dbReference type="EMBL" id="CBJ33481.1"/>
    </source>
</evidence>
<dbReference type="Proteomes" id="UP000002630">
    <property type="component" value="Unassembled WGS sequence"/>
</dbReference>
<dbReference type="AlphaFoldDB" id="D7G338"/>
<gene>
    <name evidence="2" type="ORF">Esi_0495_0001</name>
</gene>
<evidence type="ECO:0000256" key="1">
    <source>
        <dbReference type="SAM" id="Phobius"/>
    </source>
</evidence>
<dbReference type="InParanoid" id="D7G338"/>
<dbReference type="EMBL" id="FN649760">
    <property type="protein sequence ID" value="CBJ33481.1"/>
    <property type="molecule type" value="Genomic_DNA"/>
</dbReference>
<proteinExistence type="predicted"/>
<protein>
    <submittedName>
        <fullName evidence="2">Uncharacterized protein</fullName>
    </submittedName>
</protein>
<keyword evidence="1" id="KW-1133">Transmembrane helix</keyword>
<evidence type="ECO:0000313" key="3">
    <source>
        <dbReference type="Proteomes" id="UP000002630"/>
    </source>
</evidence>
<keyword evidence="3" id="KW-1185">Reference proteome</keyword>
<sequence>MGQSQPPASRWGRYGVPFQTNWHTAVDCLVIISGIYSSIVFSHHQRTHMSKSLTRTT</sequence>
<keyword evidence="1" id="KW-0812">Transmembrane</keyword>
<name>D7G338_ECTSI</name>